<gene>
    <name evidence="2" type="ORF">TELCIR_16642</name>
</gene>
<keyword evidence="1" id="KW-0732">Signal</keyword>
<dbReference type="AlphaFoldDB" id="A0A2G9TUX4"/>
<organism evidence="2 3">
    <name type="scientific">Teladorsagia circumcincta</name>
    <name type="common">Brown stomach worm</name>
    <name type="synonym">Ostertagia circumcincta</name>
    <dbReference type="NCBI Taxonomy" id="45464"/>
    <lineage>
        <taxon>Eukaryota</taxon>
        <taxon>Metazoa</taxon>
        <taxon>Ecdysozoa</taxon>
        <taxon>Nematoda</taxon>
        <taxon>Chromadorea</taxon>
        <taxon>Rhabditida</taxon>
        <taxon>Rhabditina</taxon>
        <taxon>Rhabditomorpha</taxon>
        <taxon>Strongyloidea</taxon>
        <taxon>Trichostrongylidae</taxon>
        <taxon>Teladorsagia</taxon>
    </lineage>
</organism>
<reference evidence="2 3" key="1">
    <citation type="submission" date="2015-09" db="EMBL/GenBank/DDBJ databases">
        <title>Draft genome of the parasitic nematode Teladorsagia circumcincta isolate WARC Sus (inbred).</title>
        <authorList>
            <person name="Mitreva M."/>
        </authorList>
    </citation>
    <scope>NUCLEOTIDE SEQUENCE [LARGE SCALE GENOMIC DNA]</scope>
    <source>
        <strain evidence="2 3">S</strain>
    </source>
</reference>
<name>A0A2G9TUX4_TELCI</name>
<evidence type="ECO:0000256" key="1">
    <source>
        <dbReference type="SAM" id="SignalP"/>
    </source>
</evidence>
<dbReference type="Proteomes" id="UP000230423">
    <property type="component" value="Unassembled WGS sequence"/>
</dbReference>
<dbReference type="EMBL" id="KZ352965">
    <property type="protein sequence ID" value="PIO61821.1"/>
    <property type="molecule type" value="Genomic_DNA"/>
</dbReference>
<accession>A0A2G9TUX4</accession>
<evidence type="ECO:0000313" key="3">
    <source>
        <dbReference type="Proteomes" id="UP000230423"/>
    </source>
</evidence>
<proteinExistence type="predicted"/>
<feature type="chain" id="PRO_5013937013" evidence="1">
    <location>
        <begin position="21"/>
        <end position="157"/>
    </location>
</feature>
<keyword evidence="3" id="KW-1185">Reference proteome</keyword>
<evidence type="ECO:0000313" key="2">
    <source>
        <dbReference type="EMBL" id="PIO61821.1"/>
    </source>
</evidence>
<feature type="signal peptide" evidence="1">
    <location>
        <begin position="1"/>
        <end position="20"/>
    </location>
</feature>
<sequence>MMRAALILLAVVLGAQDVAGQVPKQEKHILETSQRNLQYIEELLASRSELRFKFRNLKTMINLMYSQDTSSWTVDLVKALIQAFLNDLNELEKYGRIDNSSVYALSSLASDLYHIMSHLKPARAEMANDLLKTVDHAENKTPMEKLRELMKLQQYNL</sequence>
<protein>
    <submittedName>
        <fullName evidence="2">Uncharacterized protein</fullName>
    </submittedName>
</protein>